<dbReference type="InterPro" id="IPR006311">
    <property type="entry name" value="TAT_signal"/>
</dbReference>
<sequence>MSRRSLLAGAGAVAAASTVAVGVGSAASASSWWGYSSVVPVVTDESWLYELACLPNLRRVYAANPWTNTSTREPRHTIRVVNAGASRLVGEVNLGAGSAFGLTANQETDMVYAGDQIFTELVYAIDGRTNQVVRTAEVAGQPRGLAVNPVTNKLYVTLTNQGRLAVLDGATLAVEASIEIGLIEPAKVAVNPVTNMVYVSNANRRGSGSSVTVIDGATNTITANVPVDMYALGISVNAADNKIYVSNYTSETLSVIDGRTLNIVGKAYVGGSPTAVEYNAVTKKVYVTNFEQKGAVTVIDDIAHTVTRLRVRPAALGLAVNQKTGAVYSSSQTEGSVFLMNPL</sequence>
<dbReference type="InterPro" id="IPR015943">
    <property type="entry name" value="WD40/YVTN_repeat-like_dom_sf"/>
</dbReference>
<evidence type="ECO:0000256" key="2">
    <source>
        <dbReference type="SAM" id="SignalP"/>
    </source>
</evidence>
<evidence type="ECO:0000313" key="3">
    <source>
        <dbReference type="EMBL" id="RFS48480.1"/>
    </source>
</evidence>
<accession>A0A372G6Z0</accession>
<feature type="chain" id="PRO_5039449587" evidence="2">
    <location>
        <begin position="21"/>
        <end position="343"/>
    </location>
</feature>
<dbReference type="Proteomes" id="UP000262621">
    <property type="component" value="Unassembled WGS sequence"/>
</dbReference>
<dbReference type="Gene3D" id="2.130.10.10">
    <property type="entry name" value="YVTN repeat-like/Quinoprotein amine dehydrogenase"/>
    <property type="match status" value="1"/>
</dbReference>
<evidence type="ECO:0000313" key="4">
    <source>
        <dbReference type="Proteomes" id="UP000262621"/>
    </source>
</evidence>
<keyword evidence="2" id="KW-0732">Signal</keyword>
<dbReference type="InterPro" id="IPR011045">
    <property type="entry name" value="N2O_reductase_N"/>
</dbReference>
<keyword evidence="4" id="KW-1185">Reference proteome</keyword>
<feature type="signal peptide" evidence="2">
    <location>
        <begin position="1"/>
        <end position="20"/>
    </location>
</feature>
<dbReference type="AlphaFoldDB" id="A0A372G6Z0"/>
<proteinExistence type="predicted"/>
<organism evidence="3 4">
    <name type="scientific">Micromonospora craniellae</name>
    <dbReference type="NCBI Taxonomy" id="2294034"/>
    <lineage>
        <taxon>Bacteria</taxon>
        <taxon>Bacillati</taxon>
        <taxon>Actinomycetota</taxon>
        <taxon>Actinomycetes</taxon>
        <taxon>Micromonosporales</taxon>
        <taxon>Micromonosporaceae</taxon>
        <taxon>Micromonospora</taxon>
    </lineage>
</organism>
<evidence type="ECO:0000256" key="1">
    <source>
        <dbReference type="ARBA" id="ARBA00001935"/>
    </source>
</evidence>
<protein>
    <submittedName>
        <fullName evidence="3">YncE family protein</fullName>
    </submittedName>
</protein>
<gene>
    <name evidence="3" type="ORF">D0Q02_03140</name>
</gene>
<dbReference type="PROSITE" id="PS51318">
    <property type="entry name" value="TAT"/>
    <property type="match status" value="1"/>
</dbReference>
<dbReference type="InterPro" id="IPR051200">
    <property type="entry name" value="Host-pathogen_enzymatic-act"/>
</dbReference>
<dbReference type="EMBL" id="QVFU01000001">
    <property type="protein sequence ID" value="RFS48480.1"/>
    <property type="molecule type" value="Genomic_DNA"/>
</dbReference>
<dbReference type="SUPFAM" id="SSF50974">
    <property type="entry name" value="Nitrous oxide reductase, N-terminal domain"/>
    <property type="match status" value="1"/>
</dbReference>
<name>A0A372G6Z0_9ACTN</name>
<dbReference type="PANTHER" id="PTHR47197:SF3">
    <property type="entry name" value="DIHYDRO-HEME D1 DEHYDROGENASE"/>
    <property type="match status" value="1"/>
</dbReference>
<dbReference type="PANTHER" id="PTHR47197">
    <property type="entry name" value="PROTEIN NIRF"/>
    <property type="match status" value="1"/>
</dbReference>
<comment type="caution">
    <text evidence="3">The sequence shown here is derived from an EMBL/GenBank/DDBJ whole genome shotgun (WGS) entry which is preliminary data.</text>
</comment>
<reference evidence="3 4" key="1">
    <citation type="submission" date="2018-08" db="EMBL/GenBank/DDBJ databases">
        <title>Verrucosispora craniellae sp. nov., isolated from a marine sponge in the South China Sea.</title>
        <authorList>
            <person name="Li L."/>
            <person name="Lin H.W."/>
        </authorList>
    </citation>
    <scope>NUCLEOTIDE SEQUENCE [LARGE SCALE GENOMIC DNA]</scope>
    <source>
        <strain evidence="3 4">LHW63014</strain>
    </source>
</reference>
<comment type="cofactor">
    <cofactor evidence="1">
        <name>Cu cation</name>
        <dbReference type="ChEBI" id="CHEBI:23378"/>
    </cofactor>
</comment>